<organism evidence="4 5">
    <name type="scientific">Streptomyces calvus</name>
    <dbReference type="NCBI Taxonomy" id="67282"/>
    <lineage>
        <taxon>Bacteria</taxon>
        <taxon>Bacillati</taxon>
        <taxon>Actinomycetota</taxon>
        <taxon>Actinomycetes</taxon>
        <taxon>Kitasatosporales</taxon>
        <taxon>Streptomycetaceae</taxon>
        <taxon>Streptomyces</taxon>
    </lineage>
</organism>
<evidence type="ECO:0000256" key="2">
    <source>
        <dbReference type="SAM" id="MobiDB-lite"/>
    </source>
</evidence>
<dbReference type="InterPro" id="IPR023631">
    <property type="entry name" value="Amidase_dom"/>
</dbReference>
<gene>
    <name evidence="4" type="ORF">CD934_07440</name>
</gene>
<dbReference type="AlphaFoldDB" id="A0A514JMG9"/>
<evidence type="ECO:0000256" key="1">
    <source>
        <dbReference type="ARBA" id="ARBA00009199"/>
    </source>
</evidence>
<dbReference type="KEGG" id="sast:CD934_07440"/>
<evidence type="ECO:0000259" key="3">
    <source>
        <dbReference type="Pfam" id="PF01425"/>
    </source>
</evidence>
<dbReference type="Gene3D" id="3.90.1300.10">
    <property type="entry name" value="Amidase signature (AS) domain"/>
    <property type="match status" value="1"/>
</dbReference>
<evidence type="ECO:0000313" key="5">
    <source>
        <dbReference type="Proteomes" id="UP000316215"/>
    </source>
</evidence>
<dbReference type="PANTHER" id="PTHR11895">
    <property type="entry name" value="TRANSAMIDASE"/>
    <property type="match status" value="1"/>
</dbReference>
<dbReference type="InterPro" id="IPR000120">
    <property type="entry name" value="Amidase"/>
</dbReference>
<dbReference type="PANTHER" id="PTHR11895:SF7">
    <property type="entry name" value="GLUTAMYL-TRNA(GLN) AMIDOTRANSFERASE SUBUNIT A, MITOCHONDRIAL"/>
    <property type="match status" value="1"/>
</dbReference>
<dbReference type="SUPFAM" id="SSF75304">
    <property type="entry name" value="Amidase signature (AS) enzymes"/>
    <property type="match status" value="1"/>
</dbReference>
<name>A0A514JMG9_9ACTN</name>
<dbReference type="InterPro" id="IPR036928">
    <property type="entry name" value="AS_sf"/>
</dbReference>
<feature type="domain" description="Amidase" evidence="3">
    <location>
        <begin position="85"/>
        <end position="511"/>
    </location>
</feature>
<dbReference type="InterPro" id="IPR020556">
    <property type="entry name" value="Amidase_CS"/>
</dbReference>
<dbReference type="Pfam" id="PF01425">
    <property type="entry name" value="Amidase"/>
    <property type="match status" value="1"/>
</dbReference>
<dbReference type="PROSITE" id="PS00571">
    <property type="entry name" value="AMIDASES"/>
    <property type="match status" value="1"/>
</dbReference>
<comment type="similarity">
    <text evidence="1">Belongs to the amidase family.</text>
</comment>
<dbReference type="GO" id="GO:0003824">
    <property type="term" value="F:catalytic activity"/>
    <property type="evidence" value="ECO:0007669"/>
    <property type="project" value="InterPro"/>
</dbReference>
<feature type="region of interest" description="Disordered" evidence="2">
    <location>
        <begin position="1"/>
        <end position="40"/>
    </location>
</feature>
<dbReference type="Proteomes" id="UP000316215">
    <property type="component" value="Chromosome"/>
</dbReference>
<keyword evidence="5" id="KW-1185">Reference proteome</keyword>
<feature type="compositionally biased region" description="Basic and acidic residues" evidence="2">
    <location>
        <begin position="25"/>
        <end position="34"/>
    </location>
</feature>
<protein>
    <submittedName>
        <fullName evidence="4">Amidase</fullName>
    </submittedName>
</protein>
<reference evidence="4 5" key="1">
    <citation type="submission" date="2017-07" db="EMBL/GenBank/DDBJ databases">
        <title>The Complete Genome of Streptomyces asterosporus-ZSY.</title>
        <authorList>
            <person name="Zhang S."/>
        </authorList>
    </citation>
    <scope>NUCLEOTIDE SEQUENCE [LARGE SCALE GENOMIC DNA]</scope>
    <source>
        <strain evidence="4 5">DSM 41452</strain>
    </source>
</reference>
<proteinExistence type="inferred from homology"/>
<dbReference type="EMBL" id="CP022310">
    <property type="protein sequence ID" value="QDI68530.1"/>
    <property type="molecule type" value="Genomic_DNA"/>
</dbReference>
<accession>A0A514JMG9</accession>
<evidence type="ECO:0000313" key="4">
    <source>
        <dbReference type="EMBL" id="QDI68530.1"/>
    </source>
</evidence>
<sequence length="531" mass="55873">MQAAARPKPRPTFVRKAGGARPNRRRDICPRPAREPATTLTRPAVLPGEDRFAMRHPIDPFTPAVELAAAIRRKEVSPVEVAVGCLQRTDRLDPLLNAFCHRADDDVLKAASAAADAVVRADSPDDLPPFHGVPLPVKDLLDVAGWPTTHGSAGADPAPAAASAPVVRRFVDAGFVLLGKTTTSEFGTVSFTESEALGISRNPWDPDRTPGGSSSGAGVAVAAGLAPLAHAADGGGSIRVPASCTGLVGLKPTRGRVTDATVDVEGLGTNGVLTRSVADTAAVLDVLARHDPAAWWSPPAPRRSFADAVTAAPPKGLRIGVLVDPPIDGLAVDPACLTAVDTTLRTLEAAGHHIVDVPLPLPPADELVSTFTTLWNVAAAGVELAHPDRVEPHNRVLREAARAVDSWAYAEAVKRSQHLSRRIVEAFVTGFDVLVTPTMACLPPAVGFWRTEGDDDPLAPLVKCYPLAVFTSLFNVTGQPAISVPVHHDDATGLPVGVQLVAAPWREDLLLQVSRTLERAHSWTGRRPALA</sequence>